<organism evidence="3 6">
    <name type="scientific">Acidithiobacillus thiooxidans</name>
    <name type="common">Thiobacillus thiooxidans</name>
    <dbReference type="NCBI Taxonomy" id="930"/>
    <lineage>
        <taxon>Bacteria</taxon>
        <taxon>Pseudomonadati</taxon>
        <taxon>Pseudomonadota</taxon>
        <taxon>Acidithiobacillia</taxon>
        <taxon>Acidithiobacillales</taxon>
        <taxon>Acidithiobacillaceae</taxon>
        <taxon>Acidithiobacillus</taxon>
    </lineage>
</organism>
<sequence>MNTLWIEQFVHILAVIVWIGGLFFVTMVLAPTLKKEITQNSTRIALMHVLLRRFFFWMLLAAFLLLLTGYSMVFVFYGGFAALTIPEWIMVVLGTIMVMIVLHTYFAPLKRLRRAVRDEDWQAGSKALGQVRMLASTNLVLSFIVILVGIWGVFGTPW</sequence>
<evidence type="ECO:0000313" key="4">
    <source>
        <dbReference type="EMBL" id="OCX69822.1"/>
    </source>
</evidence>
<feature type="transmembrane region" description="Helical" evidence="1">
    <location>
        <begin position="133"/>
        <end position="154"/>
    </location>
</feature>
<keyword evidence="1" id="KW-1133">Transmembrane helix</keyword>
<dbReference type="GeneID" id="60695675"/>
<dbReference type="Pfam" id="PF05425">
    <property type="entry name" value="CopD"/>
    <property type="match status" value="1"/>
</dbReference>
<dbReference type="InterPro" id="IPR008457">
    <property type="entry name" value="Cu-R_CopD_dom"/>
</dbReference>
<evidence type="ECO:0000256" key="1">
    <source>
        <dbReference type="SAM" id="Phobius"/>
    </source>
</evidence>
<keyword evidence="6" id="KW-1185">Reference proteome</keyword>
<name>A0A1C2JA17_ACITH</name>
<dbReference type="RefSeq" id="WP_010639171.1">
    <property type="nucleotide sequence ID" value="NZ_DAIAWO010000137.1"/>
</dbReference>
<reference evidence="3 5" key="1">
    <citation type="journal article" date="2016" name="Int. J. Mol. Sci.">
        <title>Comparative genomics of the extreme acidophile Acidithiobacillus thiooxidans reveals intraspecific divergence and niche adaptation.</title>
        <authorList>
            <person name="Zhang X."/>
            <person name="Feng X."/>
            <person name="Tao J."/>
            <person name="Ma L."/>
            <person name="Xiao Y."/>
            <person name="Liang Y."/>
            <person name="Liu X."/>
            <person name="Yin H."/>
        </authorList>
    </citation>
    <scope>NUCLEOTIDE SEQUENCE [LARGE SCALE GENOMIC DNA]</scope>
    <source>
        <strain evidence="4 5">A02</strain>
        <strain evidence="3">DXS-W</strain>
    </source>
</reference>
<dbReference type="GO" id="GO:0016020">
    <property type="term" value="C:membrane"/>
    <property type="evidence" value="ECO:0007669"/>
    <property type="project" value="InterPro"/>
</dbReference>
<evidence type="ECO:0000313" key="5">
    <source>
        <dbReference type="Proteomes" id="UP000094893"/>
    </source>
</evidence>
<comment type="caution">
    <text evidence="3">The sequence shown here is derived from an EMBL/GenBank/DDBJ whole genome shotgun (WGS) entry which is preliminary data.</text>
</comment>
<gene>
    <name evidence="3" type="ORF">A6M23_18675</name>
    <name evidence="4" type="ORF">A6P07_15740</name>
</gene>
<dbReference type="eggNOG" id="COG5615">
    <property type="taxonomic scope" value="Bacteria"/>
</dbReference>
<keyword evidence="1" id="KW-0812">Transmembrane</keyword>
<dbReference type="AlphaFoldDB" id="A0A1C2JA17"/>
<dbReference type="EMBL" id="LWSA01000223">
    <property type="protein sequence ID" value="OCX69822.1"/>
    <property type="molecule type" value="Genomic_DNA"/>
</dbReference>
<feature type="transmembrane region" description="Helical" evidence="1">
    <location>
        <begin position="12"/>
        <end position="33"/>
    </location>
</feature>
<dbReference type="OrthoDB" id="7356530at2"/>
<evidence type="ECO:0000313" key="6">
    <source>
        <dbReference type="Proteomes" id="UP000095008"/>
    </source>
</evidence>
<accession>A0A1C2JA17</accession>
<evidence type="ECO:0000313" key="3">
    <source>
        <dbReference type="EMBL" id="OCX68299.1"/>
    </source>
</evidence>
<proteinExistence type="predicted"/>
<dbReference type="Proteomes" id="UP000094893">
    <property type="component" value="Unassembled WGS sequence"/>
</dbReference>
<dbReference type="STRING" id="930.GCA_002079865_03365"/>
<feature type="transmembrane region" description="Helical" evidence="1">
    <location>
        <begin position="88"/>
        <end position="107"/>
    </location>
</feature>
<feature type="transmembrane region" description="Helical" evidence="1">
    <location>
        <begin position="54"/>
        <end position="76"/>
    </location>
</feature>
<dbReference type="EMBL" id="LWRY01000272">
    <property type="protein sequence ID" value="OCX68299.1"/>
    <property type="molecule type" value="Genomic_DNA"/>
</dbReference>
<dbReference type="Proteomes" id="UP000095008">
    <property type="component" value="Unassembled WGS sequence"/>
</dbReference>
<feature type="domain" description="Copper resistance protein D" evidence="2">
    <location>
        <begin position="50"/>
        <end position="150"/>
    </location>
</feature>
<evidence type="ECO:0000259" key="2">
    <source>
        <dbReference type="Pfam" id="PF05425"/>
    </source>
</evidence>
<keyword evidence="1" id="KW-0472">Membrane</keyword>
<protein>
    <recommendedName>
        <fullName evidence="2">Copper resistance protein D domain-containing protein</fullName>
    </recommendedName>
</protein>